<dbReference type="InterPro" id="IPR057973">
    <property type="entry name" value="TMEM218_N"/>
</dbReference>
<reference evidence="12" key="2">
    <citation type="submission" date="2015-02" db="UniProtKB">
        <authorList>
            <consortium name="EnsemblMetazoa"/>
        </authorList>
    </citation>
    <scope>IDENTIFICATION</scope>
</reference>
<evidence type="ECO:0000313" key="13">
    <source>
        <dbReference type="Proteomes" id="UP000014500"/>
    </source>
</evidence>
<feature type="transmembrane region" description="Helical" evidence="10">
    <location>
        <begin position="79"/>
        <end position="102"/>
    </location>
</feature>
<dbReference type="AlphaFoldDB" id="T1J6P7"/>
<dbReference type="GO" id="GO:0005929">
    <property type="term" value="C:cilium"/>
    <property type="evidence" value="ECO:0007669"/>
    <property type="project" value="UniProtKB-SubCell"/>
</dbReference>
<feature type="transmembrane region" description="Helical" evidence="10">
    <location>
        <begin position="6"/>
        <end position="30"/>
    </location>
</feature>
<dbReference type="PANTHER" id="PTHR31622">
    <property type="entry name" value="TRANSMEMBRANE PROTEIN 218"/>
    <property type="match status" value="1"/>
</dbReference>
<protein>
    <recommendedName>
        <fullName evidence="5">Transmembrane protein 218</fullName>
    </recommendedName>
</protein>
<keyword evidence="13" id="KW-1185">Reference proteome</keyword>
<comment type="function">
    <text evidence="1">May be involved in ciliary biogenesis or function.</text>
</comment>
<evidence type="ECO:0000256" key="10">
    <source>
        <dbReference type="SAM" id="Phobius"/>
    </source>
</evidence>
<feature type="domain" description="Transmembrane protein 218 N-terminal" evidence="11">
    <location>
        <begin position="4"/>
        <end position="60"/>
    </location>
</feature>
<dbReference type="PhylomeDB" id="T1J6P7"/>
<evidence type="ECO:0000259" key="11">
    <source>
        <dbReference type="Pfam" id="PF25810"/>
    </source>
</evidence>
<dbReference type="Pfam" id="PF25810">
    <property type="entry name" value="TMEM218_N"/>
    <property type="match status" value="1"/>
</dbReference>
<proteinExistence type="inferred from homology"/>
<dbReference type="PANTHER" id="PTHR31622:SF1">
    <property type="entry name" value="TRANSMEMBRANE PROTEIN 218"/>
    <property type="match status" value="1"/>
</dbReference>
<evidence type="ECO:0000256" key="5">
    <source>
        <dbReference type="ARBA" id="ARBA00015054"/>
    </source>
</evidence>
<evidence type="ECO:0000256" key="4">
    <source>
        <dbReference type="ARBA" id="ARBA00010775"/>
    </source>
</evidence>
<dbReference type="EMBL" id="JH431880">
    <property type="status" value="NOT_ANNOTATED_CDS"/>
    <property type="molecule type" value="Genomic_DNA"/>
</dbReference>
<evidence type="ECO:0000256" key="9">
    <source>
        <dbReference type="ARBA" id="ARBA00023273"/>
    </source>
</evidence>
<comment type="similarity">
    <text evidence="4">Belongs to the TMEM218 family.</text>
</comment>
<evidence type="ECO:0000256" key="2">
    <source>
        <dbReference type="ARBA" id="ARBA00004138"/>
    </source>
</evidence>
<accession>T1J6P7</accession>
<evidence type="ECO:0000256" key="3">
    <source>
        <dbReference type="ARBA" id="ARBA00004141"/>
    </source>
</evidence>
<keyword evidence="7 10" id="KW-1133">Transmembrane helix</keyword>
<reference evidence="13" key="1">
    <citation type="submission" date="2011-05" db="EMBL/GenBank/DDBJ databases">
        <authorList>
            <person name="Richards S.R."/>
            <person name="Qu J."/>
            <person name="Jiang H."/>
            <person name="Jhangiani S.N."/>
            <person name="Agravi P."/>
            <person name="Goodspeed R."/>
            <person name="Gross S."/>
            <person name="Mandapat C."/>
            <person name="Jackson L."/>
            <person name="Mathew T."/>
            <person name="Pu L."/>
            <person name="Thornton R."/>
            <person name="Saada N."/>
            <person name="Wilczek-Boney K.B."/>
            <person name="Lee S."/>
            <person name="Kovar C."/>
            <person name="Wu Y."/>
            <person name="Scherer S.E."/>
            <person name="Worley K.C."/>
            <person name="Muzny D.M."/>
            <person name="Gibbs R."/>
        </authorList>
    </citation>
    <scope>NUCLEOTIDE SEQUENCE</scope>
    <source>
        <strain evidence="13">Brora</strain>
    </source>
</reference>
<feature type="transmembrane region" description="Helical" evidence="10">
    <location>
        <begin position="37"/>
        <end position="59"/>
    </location>
</feature>
<organism evidence="12 13">
    <name type="scientific">Strigamia maritima</name>
    <name type="common">European centipede</name>
    <name type="synonym">Geophilus maritimus</name>
    <dbReference type="NCBI Taxonomy" id="126957"/>
    <lineage>
        <taxon>Eukaryota</taxon>
        <taxon>Metazoa</taxon>
        <taxon>Ecdysozoa</taxon>
        <taxon>Arthropoda</taxon>
        <taxon>Myriapoda</taxon>
        <taxon>Chilopoda</taxon>
        <taxon>Pleurostigmophora</taxon>
        <taxon>Geophilomorpha</taxon>
        <taxon>Linotaeniidae</taxon>
        <taxon>Strigamia</taxon>
    </lineage>
</organism>
<keyword evidence="8 10" id="KW-0472">Membrane</keyword>
<evidence type="ECO:0000256" key="8">
    <source>
        <dbReference type="ARBA" id="ARBA00023136"/>
    </source>
</evidence>
<name>T1J6P7_STRMM</name>
<keyword evidence="9" id="KW-0966">Cell projection</keyword>
<evidence type="ECO:0000256" key="1">
    <source>
        <dbReference type="ARBA" id="ARBA00003173"/>
    </source>
</evidence>
<sequence>MGHGLVAGIGAGVVIIFVVWLIAIVLCCFAPHEHGHFTLSSILGILFASIVTITLISLPRSPEIEVEDKLKLTLYDEPFTYRLALVIVMGLSLLAGIFLMVATEWSQQNRAKPFKTF</sequence>
<comment type="subcellular location">
    <subcellularLocation>
        <location evidence="2">Cell projection</location>
        <location evidence="2">Cilium</location>
    </subcellularLocation>
    <subcellularLocation>
        <location evidence="3">Membrane</location>
        <topology evidence="3">Multi-pass membrane protein</topology>
    </subcellularLocation>
</comment>
<evidence type="ECO:0000256" key="7">
    <source>
        <dbReference type="ARBA" id="ARBA00022989"/>
    </source>
</evidence>
<dbReference type="InterPro" id="IPR026771">
    <property type="entry name" value="Tmem218"/>
</dbReference>
<keyword evidence="6 10" id="KW-0812">Transmembrane</keyword>
<evidence type="ECO:0000313" key="12">
    <source>
        <dbReference type="EnsemblMetazoa" id="SMAR009319-PA"/>
    </source>
</evidence>
<dbReference type="HOGENOM" id="CLU_2087863_0_0_1"/>
<evidence type="ECO:0000256" key="6">
    <source>
        <dbReference type="ARBA" id="ARBA00022692"/>
    </source>
</evidence>
<dbReference type="EnsemblMetazoa" id="SMAR009319-RA">
    <property type="protein sequence ID" value="SMAR009319-PA"/>
    <property type="gene ID" value="SMAR009319"/>
</dbReference>
<dbReference type="GO" id="GO:0016020">
    <property type="term" value="C:membrane"/>
    <property type="evidence" value="ECO:0007669"/>
    <property type="project" value="UniProtKB-SubCell"/>
</dbReference>
<dbReference type="Proteomes" id="UP000014500">
    <property type="component" value="Unassembled WGS sequence"/>
</dbReference>